<evidence type="ECO:0000256" key="1">
    <source>
        <dbReference type="ARBA" id="ARBA00004496"/>
    </source>
</evidence>
<dbReference type="Pfam" id="PF19026">
    <property type="entry name" value="UBA_HYPK"/>
    <property type="match status" value="1"/>
</dbReference>
<evidence type="ECO:0000256" key="2">
    <source>
        <dbReference type="ARBA" id="ARBA00009882"/>
    </source>
</evidence>
<evidence type="ECO:0000259" key="6">
    <source>
        <dbReference type="PROSITE" id="PS51151"/>
    </source>
</evidence>
<keyword evidence="8" id="KW-1185">Reference proteome</keyword>
<dbReference type="InterPro" id="IPR002715">
    <property type="entry name" value="Nas_poly-pep-assoc_cplx_dom"/>
</dbReference>
<comment type="subcellular location">
    <subcellularLocation>
        <location evidence="1">Cytoplasm</location>
    </subcellularLocation>
</comment>
<dbReference type="SMART" id="SM01407">
    <property type="entry name" value="NAC"/>
    <property type="match status" value="1"/>
</dbReference>
<comment type="caution">
    <text evidence="7">The sequence shown here is derived from an EMBL/GenBank/DDBJ whole genome shotgun (WGS) entry which is preliminary data.</text>
</comment>
<dbReference type="GO" id="GO:0005854">
    <property type="term" value="C:nascent polypeptide-associated complex"/>
    <property type="evidence" value="ECO:0007669"/>
    <property type="project" value="InterPro"/>
</dbReference>
<evidence type="ECO:0000313" key="8">
    <source>
        <dbReference type="Proteomes" id="UP000886653"/>
    </source>
</evidence>
<feature type="region of interest" description="Disordered" evidence="5">
    <location>
        <begin position="1"/>
        <end position="49"/>
    </location>
</feature>
<dbReference type="InterPro" id="IPR044034">
    <property type="entry name" value="NAC-like_UBA"/>
</dbReference>
<organism evidence="7 8">
    <name type="scientific">Cronartium quercuum f. sp. fusiforme G11</name>
    <dbReference type="NCBI Taxonomy" id="708437"/>
    <lineage>
        <taxon>Eukaryota</taxon>
        <taxon>Fungi</taxon>
        <taxon>Dikarya</taxon>
        <taxon>Basidiomycota</taxon>
        <taxon>Pucciniomycotina</taxon>
        <taxon>Pucciniomycetes</taxon>
        <taxon>Pucciniales</taxon>
        <taxon>Coleosporiaceae</taxon>
        <taxon>Cronartium</taxon>
    </lineage>
</organism>
<evidence type="ECO:0000256" key="5">
    <source>
        <dbReference type="SAM" id="MobiDB-lite"/>
    </source>
</evidence>
<evidence type="ECO:0000313" key="7">
    <source>
        <dbReference type="EMBL" id="KAG0147600.1"/>
    </source>
</evidence>
<dbReference type="Gene3D" id="2.20.70.30">
    <property type="entry name" value="Nascent polypeptide-associated complex domain"/>
    <property type="match status" value="1"/>
</dbReference>
<dbReference type="OrthoDB" id="3169036at2759"/>
<evidence type="ECO:0000256" key="4">
    <source>
        <dbReference type="ARBA" id="ARBA00030300"/>
    </source>
</evidence>
<dbReference type="PANTHER" id="PTHR21713">
    <property type="entry name" value="NASCENT POLYPEPTIDE ASSOCIATED COMPLEX ALPHA SUBUNIT-RELATED"/>
    <property type="match status" value="1"/>
</dbReference>
<sequence length="197" mass="20536">MTINQTPEAKITELDSDGESVPGHVVKTGQVDTDTSGPQGDSLQSRGERKARKALAKLGLKKVEGITRVTMRRAKSQQFVVITNAEVFKSPTSNCYIVFGEAKSEDGSAGLGNLSAGGGGGGGFQADSMISTTSAGKQVAGKSIKDADDETGELDETGIEPMDIQTVMEQVNCSRNKAVRALKESDGDLINAIIAAS</sequence>
<dbReference type="AlphaFoldDB" id="A0A9P6NII0"/>
<dbReference type="EMBL" id="MU167246">
    <property type="protein sequence ID" value="KAG0147600.1"/>
    <property type="molecule type" value="Genomic_DNA"/>
</dbReference>
<dbReference type="Gene3D" id="1.10.8.10">
    <property type="entry name" value="DNA helicase RuvA subunit, C-terminal domain"/>
    <property type="match status" value="1"/>
</dbReference>
<dbReference type="InterPro" id="IPR016641">
    <property type="entry name" value="EGD2/NACA0like"/>
</dbReference>
<gene>
    <name evidence="7" type="ORF">CROQUDRAFT_670481</name>
</gene>
<dbReference type="InterPro" id="IPR038187">
    <property type="entry name" value="NAC_A/B_dom_sf"/>
</dbReference>
<accession>A0A9P6NII0</accession>
<comment type="similarity">
    <text evidence="2">Belongs to the NAC-alpha family.</text>
</comment>
<proteinExistence type="inferred from homology"/>
<dbReference type="PROSITE" id="PS51151">
    <property type="entry name" value="NAC_AB"/>
    <property type="match status" value="1"/>
</dbReference>
<protein>
    <recommendedName>
        <fullName evidence="3">Nascent polypeptide-associated complex subunit alpha</fullName>
    </recommendedName>
    <alternativeName>
        <fullName evidence="4">Alpha-NAC</fullName>
    </alternativeName>
</protein>
<dbReference type="Pfam" id="PF01849">
    <property type="entry name" value="NAC"/>
    <property type="match status" value="1"/>
</dbReference>
<reference evidence="7" key="1">
    <citation type="submission" date="2013-11" db="EMBL/GenBank/DDBJ databases">
        <title>Genome sequence of the fusiform rust pathogen reveals effectors for host alternation and coevolution with pine.</title>
        <authorList>
            <consortium name="DOE Joint Genome Institute"/>
            <person name="Smith K."/>
            <person name="Pendleton A."/>
            <person name="Kubisiak T."/>
            <person name="Anderson C."/>
            <person name="Salamov A."/>
            <person name="Aerts A."/>
            <person name="Riley R."/>
            <person name="Clum A."/>
            <person name="Lindquist E."/>
            <person name="Ence D."/>
            <person name="Campbell M."/>
            <person name="Kronenberg Z."/>
            <person name="Feau N."/>
            <person name="Dhillon B."/>
            <person name="Hamelin R."/>
            <person name="Burleigh J."/>
            <person name="Smith J."/>
            <person name="Yandell M."/>
            <person name="Nelson C."/>
            <person name="Grigoriev I."/>
            <person name="Davis J."/>
        </authorList>
    </citation>
    <scope>NUCLEOTIDE SEQUENCE</scope>
    <source>
        <strain evidence="7">G11</strain>
    </source>
</reference>
<dbReference type="CDD" id="cd22054">
    <property type="entry name" value="NAC_NACA"/>
    <property type="match status" value="1"/>
</dbReference>
<dbReference type="Proteomes" id="UP000886653">
    <property type="component" value="Unassembled WGS sequence"/>
</dbReference>
<feature type="compositionally biased region" description="Polar residues" evidence="5">
    <location>
        <begin position="30"/>
        <end position="45"/>
    </location>
</feature>
<name>A0A9P6NII0_9BASI</name>
<evidence type="ECO:0000256" key="3">
    <source>
        <dbReference type="ARBA" id="ARBA00014437"/>
    </source>
</evidence>
<feature type="domain" description="NAC-A/B" evidence="6">
    <location>
        <begin position="45"/>
        <end position="111"/>
    </location>
</feature>
<dbReference type="CDD" id="cd14358">
    <property type="entry name" value="UBA_NAC_euk"/>
    <property type="match status" value="1"/>
</dbReference>